<dbReference type="CDD" id="cd16917">
    <property type="entry name" value="HATPase_UhpB-NarQ-NarX-like"/>
    <property type="match status" value="1"/>
</dbReference>
<keyword evidence="18" id="KW-0902">Two-component regulatory system</keyword>
<evidence type="ECO:0000256" key="10">
    <source>
        <dbReference type="ARBA" id="ARBA00022679"/>
    </source>
</evidence>
<evidence type="ECO:0000256" key="15">
    <source>
        <dbReference type="ARBA" id="ARBA00022840"/>
    </source>
</evidence>
<dbReference type="EMBL" id="BLXX01000011">
    <property type="protein sequence ID" value="GFO61011.1"/>
    <property type="molecule type" value="Genomic_DNA"/>
</dbReference>
<keyword evidence="12" id="KW-0479">Metal-binding</keyword>
<comment type="subcellular location">
    <subcellularLocation>
        <location evidence="4">Cytoplasm</location>
    </subcellularLocation>
    <subcellularLocation>
        <location evidence="3">Membrane</location>
        <topology evidence="3">Multi-pass membrane protein</topology>
    </subcellularLocation>
</comment>
<feature type="domain" description="Histidine kinase" evidence="25">
    <location>
        <begin position="382"/>
        <end position="473"/>
    </location>
</feature>
<dbReference type="Pfam" id="PF02518">
    <property type="entry name" value="HATPase_c"/>
    <property type="match status" value="1"/>
</dbReference>
<keyword evidence="17" id="KW-0408">Iron</keyword>
<keyword evidence="8" id="KW-0963">Cytoplasm</keyword>
<dbReference type="Proteomes" id="UP000556026">
    <property type="component" value="Unassembled WGS sequence"/>
</dbReference>
<dbReference type="PANTHER" id="PTHR24421">
    <property type="entry name" value="NITRATE/NITRITE SENSOR PROTEIN NARX-RELATED"/>
    <property type="match status" value="1"/>
</dbReference>
<dbReference type="Pfam" id="PF07730">
    <property type="entry name" value="HisKA_3"/>
    <property type="match status" value="1"/>
</dbReference>
<comment type="cofactor">
    <cofactor evidence="2">
        <name>[4Fe-4S] cluster</name>
        <dbReference type="ChEBI" id="CHEBI:49883"/>
    </cofactor>
</comment>
<keyword evidence="28" id="KW-1185">Reference proteome</keyword>
<evidence type="ECO:0000256" key="7">
    <source>
        <dbReference type="ARBA" id="ARBA00022485"/>
    </source>
</evidence>
<evidence type="ECO:0000256" key="24">
    <source>
        <dbReference type="SAM" id="Phobius"/>
    </source>
</evidence>
<dbReference type="GO" id="GO:0000155">
    <property type="term" value="F:phosphorelay sensor kinase activity"/>
    <property type="evidence" value="ECO:0007669"/>
    <property type="project" value="InterPro"/>
</dbReference>
<evidence type="ECO:0000256" key="12">
    <source>
        <dbReference type="ARBA" id="ARBA00022723"/>
    </source>
</evidence>
<evidence type="ECO:0000256" key="5">
    <source>
        <dbReference type="ARBA" id="ARBA00012438"/>
    </source>
</evidence>
<evidence type="ECO:0000256" key="16">
    <source>
        <dbReference type="ARBA" id="ARBA00022989"/>
    </source>
</evidence>
<dbReference type="InterPro" id="IPR050482">
    <property type="entry name" value="Sensor_HK_TwoCompSys"/>
</dbReference>
<accession>A0A6V8MLU4</accession>
<feature type="domain" description="PAS" evidence="26">
    <location>
        <begin position="140"/>
        <end position="182"/>
    </location>
</feature>
<evidence type="ECO:0000256" key="11">
    <source>
        <dbReference type="ARBA" id="ARBA00022692"/>
    </source>
</evidence>
<comment type="catalytic activity">
    <reaction evidence="1">
        <text>ATP + protein L-histidine = ADP + protein N-phospho-L-histidine.</text>
        <dbReference type="EC" id="2.7.13.3"/>
    </reaction>
</comment>
<dbReference type="InterPro" id="IPR005467">
    <property type="entry name" value="His_kinase_dom"/>
</dbReference>
<dbReference type="InterPro" id="IPR003594">
    <property type="entry name" value="HATPase_dom"/>
</dbReference>
<evidence type="ECO:0000256" key="3">
    <source>
        <dbReference type="ARBA" id="ARBA00004141"/>
    </source>
</evidence>
<evidence type="ECO:0000313" key="27">
    <source>
        <dbReference type="EMBL" id="GFO61011.1"/>
    </source>
</evidence>
<evidence type="ECO:0000256" key="4">
    <source>
        <dbReference type="ARBA" id="ARBA00004496"/>
    </source>
</evidence>
<dbReference type="SMART" id="SM00387">
    <property type="entry name" value="HATPase_c"/>
    <property type="match status" value="1"/>
</dbReference>
<name>A0A6V8MLU4_9BACT</name>
<protein>
    <recommendedName>
        <fullName evidence="6">Oxygen sensor histidine kinase NreB</fullName>
        <ecNumber evidence="5">2.7.13.3</ecNumber>
    </recommendedName>
    <alternativeName>
        <fullName evidence="22">Nitrogen regulation protein B</fullName>
    </alternativeName>
</protein>
<evidence type="ECO:0000256" key="21">
    <source>
        <dbReference type="ARBA" id="ARBA00024827"/>
    </source>
</evidence>
<evidence type="ECO:0000259" key="25">
    <source>
        <dbReference type="PROSITE" id="PS50109"/>
    </source>
</evidence>
<dbReference type="Gene3D" id="3.30.565.10">
    <property type="entry name" value="Histidine kinase-like ATPase, C-terminal domain"/>
    <property type="match status" value="1"/>
</dbReference>
<dbReference type="PROSITE" id="PS50109">
    <property type="entry name" value="HIS_KIN"/>
    <property type="match status" value="1"/>
</dbReference>
<comment type="caution">
    <text evidence="27">The sequence shown here is derived from an EMBL/GenBank/DDBJ whole genome shotgun (WGS) entry which is preliminary data.</text>
</comment>
<keyword evidence="16 24" id="KW-1133">Transmembrane helix</keyword>
<evidence type="ECO:0000256" key="14">
    <source>
        <dbReference type="ARBA" id="ARBA00022777"/>
    </source>
</evidence>
<dbReference type="PROSITE" id="PS50112">
    <property type="entry name" value="PAS"/>
    <property type="match status" value="1"/>
</dbReference>
<keyword evidence="10" id="KW-0808">Transferase</keyword>
<keyword evidence="14" id="KW-0418">Kinase</keyword>
<dbReference type="EC" id="2.7.13.3" evidence="5"/>
<dbReference type="PANTHER" id="PTHR24421:SF10">
    <property type="entry name" value="NITRATE_NITRITE SENSOR PROTEIN NARQ"/>
    <property type="match status" value="1"/>
</dbReference>
<keyword evidence="7" id="KW-0004">4Fe-4S</keyword>
<dbReference type="InterPro" id="IPR035965">
    <property type="entry name" value="PAS-like_dom_sf"/>
</dbReference>
<evidence type="ECO:0000256" key="22">
    <source>
        <dbReference type="ARBA" id="ARBA00030800"/>
    </source>
</evidence>
<evidence type="ECO:0000256" key="6">
    <source>
        <dbReference type="ARBA" id="ARBA00017322"/>
    </source>
</evidence>
<evidence type="ECO:0000256" key="18">
    <source>
        <dbReference type="ARBA" id="ARBA00023012"/>
    </source>
</evidence>
<dbReference type="GO" id="GO:0005524">
    <property type="term" value="F:ATP binding"/>
    <property type="evidence" value="ECO:0007669"/>
    <property type="project" value="UniProtKB-KW"/>
</dbReference>
<dbReference type="SUPFAM" id="SSF55874">
    <property type="entry name" value="ATPase domain of HSP90 chaperone/DNA topoisomerase II/histidine kinase"/>
    <property type="match status" value="1"/>
</dbReference>
<comment type="function">
    <text evidence="21">Member of the two-component regulatory system NreB/NreC involved in the control of dissimilatory nitrate/nitrite reduction in response to oxygen. NreB functions as a direct oxygen sensor histidine kinase which is autophosphorylated, in the absence of oxygen, probably at the conserved histidine residue, and transfers its phosphate group probably to a conserved aspartate residue of NreC. NreB/NreC activates the expression of the nitrate (narGHJI) and nitrite (nir) reductase operons, as well as the putative nitrate transporter gene narT.</text>
</comment>
<gene>
    <name evidence="27" type="ORF">GMST_33360</name>
</gene>
<dbReference type="SMART" id="SM00091">
    <property type="entry name" value="PAS"/>
    <property type="match status" value="1"/>
</dbReference>
<evidence type="ECO:0000256" key="23">
    <source>
        <dbReference type="SAM" id="MobiDB-lite"/>
    </source>
</evidence>
<dbReference type="GO" id="GO:0016020">
    <property type="term" value="C:membrane"/>
    <property type="evidence" value="ECO:0007669"/>
    <property type="project" value="UniProtKB-SubCell"/>
</dbReference>
<dbReference type="PRINTS" id="PR00344">
    <property type="entry name" value="BCTRLSENSOR"/>
</dbReference>
<dbReference type="InterPro" id="IPR011712">
    <property type="entry name" value="Sig_transdc_His_kin_sub3_dim/P"/>
</dbReference>
<keyword evidence="9" id="KW-0597">Phosphoprotein</keyword>
<evidence type="ECO:0000256" key="20">
    <source>
        <dbReference type="ARBA" id="ARBA00023136"/>
    </source>
</evidence>
<evidence type="ECO:0000256" key="19">
    <source>
        <dbReference type="ARBA" id="ARBA00023014"/>
    </source>
</evidence>
<keyword evidence="19" id="KW-0411">Iron-sulfur</keyword>
<dbReference type="SUPFAM" id="SSF55785">
    <property type="entry name" value="PYP-like sensor domain (PAS domain)"/>
    <property type="match status" value="1"/>
</dbReference>
<dbReference type="GO" id="GO:0005737">
    <property type="term" value="C:cytoplasm"/>
    <property type="evidence" value="ECO:0007669"/>
    <property type="project" value="UniProtKB-SubCell"/>
</dbReference>
<evidence type="ECO:0000256" key="17">
    <source>
        <dbReference type="ARBA" id="ARBA00023004"/>
    </source>
</evidence>
<dbReference type="Pfam" id="PF13426">
    <property type="entry name" value="PAS_9"/>
    <property type="match status" value="1"/>
</dbReference>
<dbReference type="Pfam" id="PF13493">
    <property type="entry name" value="DUF4118"/>
    <property type="match status" value="1"/>
</dbReference>
<evidence type="ECO:0000256" key="1">
    <source>
        <dbReference type="ARBA" id="ARBA00000085"/>
    </source>
</evidence>
<dbReference type="Gene3D" id="1.20.120.620">
    <property type="entry name" value="Backbone structure of the membrane domain of e. Coli histidine kinase receptor kdpd"/>
    <property type="match status" value="1"/>
</dbReference>
<dbReference type="NCBIfam" id="TIGR00229">
    <property type="entry name" value="sensory_box"/>
    <property type="match status" value="1"/>
</dbReference>
<feature type="region of interest" description="Disordered" evidence="23">
    <location>
        <begin position="418"/>
        <end position="437"/>
    </location>
</feature>
<evidence type="ECO:0000259" key="26">
    <source>
        <dbReference type="PROSITE" id="PS50112"/>
    </source>
</evidence>
<evidence type="ECO:0000256" key="8">
    <source>
        <dbReference type="ARBA" id="ARBA00022490"/>
    </source>
</evidence>
<feature type="transmembrane region" description="Helical" evidence="24">
    <location>
        <begin position="41"/>
        <end position="71"/>
    </location>
</feature>
<feature type="transmembrane region" description="Helical" evidence="24">
    <location>
        <begin position="91"/>
        <end position="110"/>
    </location>
</feature>
<dbReference type="InterPro" id="IPR004358">
    <property type="entry name" value="Sig_transdc_His_kin-like_C"/>
</dbReference>
<evidence type="ECO:0000256" key="2">
    <source>
        <dbReference type="ARBA" id="ARBA00001966"/>
    </source>
</evidence>
<reference evidence="28" key="1">
    <citation type="submission" date="2020-06" db="EMBL/GenBank/DDBJ databases">
        <title>Draft genomic sequence of Geomonas sp. Red330.</title>
        <authorList>
            <person name="Itoh H."/>
            <person name="Zhenxing X."/>
            <person name="Ushijima N."/>
            <person name="Masuda Y."/>
            <person name="Shiratori Y."/>
            <person name="Senoo K."/>
        </authorList>
    </citation>
    <scope>NUCLEOTIDE SEQUENCE [LARGE SCALE GENOMIC DNA]</scope>
    <source>
        <strain evidence="28">Red330</strain>
    </source>
</reference>
<dbReference type="InterPro" id="IPR038318">
    <property type="entry name" value="KdpD_sf"/>
</dbReference>
<dbReference type="GO" id="GO:0046872">
    <property type="term" value="F:metal ion binding"/>
    <property type="evidence" value="ECO:0007669"/>
    <property type="project" value="UniProtKB-KW"/>
</dbReference>
<keyword evidence="15" id="KW-0067">ATP-binding</keyword>
<organism evidence="27 28">
    <name type="scientific">Geomonas silvestris</name>
    <dbReference type="NCBI Taxonomy" id="2740184"/>
    <lineage>
        <taxon>Bacteria</taxon>
        <taxon>Pseudomonadati</taxon>
        <taxon>Thermodesulfobacteriota</taxon>
        <taxon>Desulfuromonadia</taxon>
        <taxon>Geobacterales</taxon>
        <taxon>Geobacteraceae</taxon>
        <taxon>Geomonas</taxon>
    </lineage>
</organism>
<sequence>MGVLKNTLNRFWKALSAVCAVALAAMLQAQLQDVVGERFPLLFFFPAVTLTALYGGATAGLLATFLSTLLISYQLVPRGHFFMVQQASDRVGLLVFIISGTAICLIVKTLHNLRIRAAEAELQARVAEVRRADAAKLLESEARYRILFENNMDAVFLTVPDGTVIAANPVACAMFGRTEEELCRIGRAGVVDQGDPSLQEALAQRVREGRLQCELTCVRGDGTTFEAEVSSVILHDENHSFVIIRDITPRKLAEQTQKRYAQRLIVQEEDLRKSIAMDLHDHVGQLLVALGFNLRHLGLRVPEGAAADVPQILEDSRLLLKDVNTSIRDLMAELRPHQLDTLGLVEAIRSYGMRYQKRTGIKVEVLAGEDFPRLGSTLETALFRITQEALNNTSKYSGASKVTVVLHDAGGVSLTITDDGKGFEPQSDLPQPTGSGWGLTIMRERTELLGGRFSLETAPGRGTTIRVTVRDEGMRQGERQGLGSKG</sequence>
<keyword evidence="11 24" id="KW-0812">Transmembrane</keyword>
<dbReference type="InterPro" id="IPR036890">
    <property type="entry name" value="HATPase_C_sf"/>
</dbReference>
<dbReference type="GO" id="GO:0051539">
    <property type="term" value="F:4 iron, 4 sulfur cluster binding"/>
    <property type="evidence" value="ECO:0007669"/>
    <property type="project" value="UniProtKB-KW"/>
</dbReference>
<keyword evidence="20 24" id="KW-0472">Membrane</keyword>
<dbReference type="AlphaFoldDB" id="A0A6V8MLU4"/>
<dbReference type="CDD" id="cd00130">
    <property type="entry name" value="PAS"/>
    <property type="match status" value="1"/>
</dbReference>
<dbReference type="Gene3D" id="1.20.5.1930">
    <property type="match status" value="1"/>
</dbReference>
<keyword evidence="13" id="KW-0547">Nucleotide-binding</keyword>
<dbReference type="GO" id="GO:0046983">
    <property type="term" value="F:protein dimerization activity"/>
    <property type="evidence" value="ECO:0007669"/>
    <property type="project" value="InterPro"/>
</dbReference>
<dbReference type="InterPro" id="IPR000014">
    <property type="entry name" value="PAS"/>
</dbReference>
<dbReference type="Gene3D" id="3.30.450.20">
    <property type="entry name" value="PAS domain"/>
    <property type="match status" value="1"/>
</dbReference>
<proteinExistence type="predicted"/>
<evidence type="ECO:0000313" key="28">
    <source>
        <dbReference type="Proteomes" id="UP000556026"/>
    </source>
</evidence>
<evidence type="ECO:0000256" key="9">
    <source>
        <dbReference type="ARBA" id="ARBA00022553"/>
    </source>
</evidence>
<evidence type="ECO:0000256" key="13">
    <source>
        <dbReference type="ARBA" id="ARBA00022741"/>
    </source>
</evidence>
<dbReference type="InterPro" id="IPR025201">
    <property type="entry name" value="KdpD_TM"/>
</dbReference>